<reference evidence="1" key="1">
    <citation type="journal article" date="2012" name="Science">
        <title>Fermentation, hydrogen, and sulfur metabolism in multiple uncultivated bacterial phyla.</title>
        <authorList>
            <person name="Wrighton K.C."/>
            <person name="Thomas B.C."/>
            <person name="Sharon I."/>
            <person name="Miller C.S."/>
            <person name="Castelle C.J."/>
            <person name="VerBerkmoes N.C."/>
            <person name="Wilkins M.J."/>
            <person name="Hettich R.L."/>
            <person name="Lipton M.S."/>
            <person name="Williams K.H."/>
            <person name="Long P.E."/>
            <person name="Banfield J.F."/>
        </authorList>
    </citation>
    <scope>NUCLEOTIDE SEQUENCE [LARGE SCALE GENOMIC DNA]</scope>
</reference>
<comment type="caution">
    <text evidence="1">The sequence shown here is derived from an EMBL/GenBank/DDBJ whole genome shotgun (WGS) entry which is preliminary data.</text>
</comment>
<accession>K2A2A3</accession>
<dbReference type="EMBL" id="AMFJ01028971">
    <property type="protein sequence ID" value="EKD44094.1"/>
    <property type="molecule type" value="Genomic_DNA"/>
</dbReference>
<gene>
    <name evidence="1" type="ORF">ACD_71C00240G0001</name>
</gene>
<feature type="non-terminal residue" evidence="1">
    <location>
        <position position="296"/>
    </location>
</feature>
<protein>
    <submittedName>
        <fullName evidence="1">Uncharacterized protein</fullName>
    </submittedName>
</protein>
<name>K2A2A3_9BACT</name>
<dbReference type="AlphaFoldDB" id="K2A2A3"/>
<sequence length="296" mass="34051">MPHLITKSLFVDYKTFPKLGWWRWNDLGAYRKIKKLETEEQSEQIIELGKTVENLVGQYLAIQTETTATNLFPDIPETDEEREDDDDTWVDLSFQERIERNLAETEKSIKWGNEFIYQPGFLLGDCYVRADYMVRNPSGLYDLYEVKAKSHIRKEVTNDGTKENIGEVEKCFIHDVSFQKYVIDEKFVSWGLPPLGKVFVAHLNADYVRHGAISIRDIVKIEEVGSFSQITVIQGGSRAKEKVLDIDDTFLPATVVKETVALIRSECLLSEQDFNAIHLFTGSKYLEYFGKDKPTG</sequence>
<evidence type="ECO:0000313" key="1">
    <source>
        <dbReference type="EMBL" id="EKD44094.1"/>
    </source>
</evidence>
<organism evidence="1">
    <name type="scientific">uncultured bacterium</name>
    <name type="common">gcode 4</name>
    <dbReference type="NCBI Taxonomy" id="1234023"/>
    <lineage>
        <taxon>Bacteria</taxon>
        <taxon>environmental samples</taxon>
    </lineage>
</organism>
<proteinExistence type="predicted"/>